<dbReference type="InterPro" id="IPR052189">
    <property type="entry name" value="L-asp_N-monooxygenase_NS-form"/>
</dbReference>
<dbReference type="EMBL" id="JAIRBC010000014">
    <property type="protein sequence ID" value="MCG2461186.1"/>
    <property type="molecule type" value="Genomic_DNA"/>
</dbReference>
<organism evidence="2 3">
    <name type="scientific">Cerina litoralis</name>
    <dbReference type="NCBI Taxonomy" id="2874477"/>
    <lineage>
        <taxon>Bacteria</taxon>
        <taxon>Pseudomonadati</taxon>
        <taxon>Bacteroidota</taxon>
        <taxon>Flavobacteriia</taxon>
        <taxon>Flavobacteriales</taxon>
        <taxon>Flavobacteriaceae</taxon>
        <taxon>Cerina</taxon>
    </lineage>
</organism>
<name>A0AAE3EWU9_9FLAO</name>
<dbReference type="AlphaFoldDB" id="A0AAE3EWU9"/>
<dbReference type="PANTHER" id="PTHR40254:SF1">
    <property type="entry name" value="BLR0577 PROTEIN"/>
    <property type="match status" value="1"/>
</dbReference>
<dbReference type="PANTHER" id="PTHR40254">
    <property type="entry name" value="BLR0577 PROTEIN"/>
    <property type="match status" value="1"/>
</dbReference>
<keyword evidence="3" id="KW-1185">Reference proteome</keyword>
<comment type="caution">
    <text evidence="2">The sequence shown here is derived from an EMBL/GenBank/DDBJ whole genome shotgun (WGS) entry which is preliminary data.</text>
</comment>
<dbReference type="Proteomes" id="UP001200642">
    <property type="component" value="Unassembled WGS sequence"/>
</dbReference>
<evidence type="ECO:0000313" key="2">
    <source>
        <dbReference type="EMBL" id="MCG2461186.1"/>
    </source>
</evidence>
<evidence type="ECO:0000313" key="3">
    <source>
        <dbReference type="Proteomes" id="UP001200642"/>
    </source>
</evidence>
<feature type="domain" description="FAD-dependent urate hydroxylase HpyO/Asp monooxygenase CreE-like FAD/NAD(P)-binding" evidence="1">
    <location>
        <begin position="36"/>
        <end position="215"/>
    </location>
</feature>
<gene>
    <name evidence="2" type="ORF">K8352_10540</name>
</gene>
<dbReference type="InterPro" id="IPR038732">
    <property type="entry name" value="HpyO/CreE_NAD-binding"/>
</dbReference>
<sequence length="551" mass="61810">MKKLIAKTSAIKETNVQSRLDSVGNSEHAQEFDFAFLGSGISTSFTLLHFLKKLQHKTITIPLRIAIIDKTQDFFTGIPYGNRSGSSALLITSLADFLPQPELGKFIIWLNRNKIWLLEEMENDGGILTQNWLLQNKRAIEENDWKDLFIPRRFFGKYISEKVHRKIKKAEKSGAVIVQFFSSTVENVTKMKVNYSIKGNGLDILAQNTILAIGSPPPQKIWEKEFEDSSKIESLKLFSNPYEVGLNKTIRNTQAFLENRKGTKTNILIIGSNASALEMLFKLNDYPSIAKLINKFILISTQGLLPDSIVDIELGKKFKPNHLINLKKRNNLTAHEIESAALTDLDYANEMGLGAATTVGIISKAFGALLDKLDPIEKEYFACYYGNEIGRRQRCAGTHYTQTVIGLKALGKFEHIAGSFQEIIRNGNADFGFRYTDTITKKHASYPDNIHLVINCIGSSSLKSDDLPLLYRNLMSSGLCVPNRSLKGFSVNENLETAENLHLIGPLLAGNVIDGKPVWHVEHCGRIIWLSEVLAEKLANKTWLEQKPIIL</sequence>
<evidence type="ECO:0000259" key="1">
    <source>
        <dbReference type="Pfam" id="PF13454"/>
    </source>
</evidence>
<accession>A0AAE3EWU9</accession>
<dbReference type="RefSeq" id="WP_317902333.1">
    <property type="nucleotide sequence ID" value="NZ_JAIRBC010000014.1"/>
</dbReference>
<proteinExistence type="predicted"/>
<dbReference type="Pfam" id="PF13454">
    <property type="entry name" value="NAD_binding_9"/>
    <property type="match status" value="1"/>
</dbReference>
<protein>
    <submittedName>
        <fullName evidence="2">FAD/NAD(P)-binding protein</fullName>
    </submittedName>
</protein>
<reference evidence="2" key="1">
    <citation type="submission" date="2023-02" db="EMBL/GenBank/DDBJ databases">
        <title>Genome of Flavobacteriaceae gen. nov. sp. strain F89.</title>
        <authorList>
            <person name="Wang Y."/>
        </authorList>
    </citation>
    <scope>NUCLEOTIDE SEQUENCE</scope>
    <source>
        <strain evidence="2">F89</strain>
    </source>
</reference>